<sequence length="306" mass="32441">MTSTDNRMVGNSFKLGYRFQRYWDTSMAIAFFSAEVGTGLFLVSFYCNYVPGMILGLLITGTLKPYFHLAHMGVPGKSWRAILRPDRSWVSRGALAVVALIGFGGLHVIDALVGLGALLGLPSGLSTLVGYLAVAGALVVMCYQGLAMSHSEALTLWASPLLPVSSFCYALTAGVLLELAVGWGSLDVLLLQGLIKAAVLLLMIDTLVVFGILMLARRKSQGGAFSAELLLQGEYASPFRNLVLLLGLGVPVALMALGGGSHLVVILASLAMLGGFFTFRILMFRAAVFEPITHDLAGSIGLPTAR</sequence>
<evidence type="ECO:0000313" key="3">
    <source>
        <dbReference type="Proteomes" id="UP000515733"/>
    </source>
</evidence>
<keyword evidence="1" id="KW-1133">Transmembrane helix</keyword>
<keyword evidence="1" id="KW-0472">Membrane</keyword>
<feature type="transmembrane region" description="Helical" evidence="1">
    <location>
        <begin position="21"/>
        <end position="43"/>
    </location>
</feature>
<feature type="transmembrane region" description="Helical" evidence="1">
    <location>
        <begin position="263"/>
        <end position="282"/>
    </location>
</feature>
<organism evidence="2 3">
    <name type="scientific">Denitratisoma oestradiolicum</name>
    <dbReference type="NCBI Taxonomy" id="311182"/>
    <lineage>
        <taxon>Bacteria</taxon>
        <taxon>Pseudomonadati</taxon>
        <taxon>Pseudomonadota</taxon>
        <taxon>Betaproteobacteria</taxon>
        <taxon>Nitrosomonadales</taxon>
        <taxon>Sterolibacteriaceae</taxon>
        <taxon>Denitratisoma</taxon>
    </lineage>
</organism>
<dbReference type="KEGG" id="doe:DENOEST_1251"/>
<dbReference type="AlphaFoldDB" id="A0A6S6XQZ7"/>
<dbReference type="RefSeq" id="WP_145771662.1">
    <property type="nucleotide sequence ID" value="NZ_LR778301.1"/>
</dbReference>
<gene>
    <name evidence="2" type="ORF">DENOEST_1251</name>
</gene>
<evidence type="ECO:0000256" key="1">
    <source>
        <dbReference type="SAM" id="Phobius"/>
    </source>
</evidence>
<protein>
    <submittedName>
        <fullName evidence="2">Uncharacterized protein</fullName>
    </submittedName>
</protein>
<feature type="transmembrane region" description="Helical" evidence="1">
    <location>
        <begin position="129"/>
        <end position="147"/>
    </location>
</feature>
<evidence type="ECO:0000313" key="2">
    <source>
        <dbReference type="EMBL" id="CAB1368416.1"/>
    </source>
</evidence>
<dbReference type="EMBL" id="LR778301">
    <property type="protein sequence ID" value="CAB1368416.1"/>
    <property type="molecule type" value="Genomic_DNA"/>
</dbReference>
<feature type="transmembrane region" description="Helical" evidence="1">
    <location>
        <begin position="154"/>
        <end position="177"/>
    </location>
</feature>
<accession>A0A6S6XQZ7</accession>
<dbReference type="OrthoDB" id="9821684at2"/>
<dbReference type="Proteomes" id="UP000515733">
    <property type="component" value="Chromosome"/>
</dbReference>
<feature type="transmembrane region" description="Helical" evidence="1">
    <location>
        <begin position="89"/>
        <end position="109"/>
    </location>
</feature>
<feature type="transmembrane region" description="Helical" evidence="1">
    <location>
        <begin position="237"/>
        <end position="257"/>
    </location>
</feature>
<keyword evidence="3" id="KW-1185">Reference proteome</keyword>
<feature type="transmembrane region" description="Helical" evidence="1">
    <location>
        <begin position="49"/>
        <end position="69"/>
    </location>
</feature>
<reference evidence="2 3" key="1">
    <citation type="submission" date="2020-03" db="EMBL/GenBank/DDBJ databases">
        <authorList>
            <consortium name="Genoscope - CEA"/>
            <person name="William W."/>
        </authorList>
    </citation>
    <scope>NUCLEOTIDE SEQUENCE [LARGE SCALE GENOMIC DNA]</scope>
    <source>
        <strain evidence="3">DSM 16959</strain>
    </source>
</reference>
<name>A0A6S6XQZ7_9PROT</name>
<feature type="transmembrane region" description="Helical" evidence="1">
    <location>
        <begin position="197"/>
        <end position="216"/>
    </location>
</feature>
<proteinExistence type="predicted"/>
<keyword evidence="1" id="KW-0812">Transmembrane</keyword>